<evidence type="ECO:0000256" key="6">
    <source>
        <dbReference type="SAM" id="MobiDB-lite"/>
    </source>
</evidence>
<protein>
    <submittedName>
        <fullName evidence="8">Protein NRT1/ PTR FAMILY 5.14-like</fullName>
    </submittedName>
</protein>
<dbReference type="Proteomes" id="UP000327157">
    <property type="component" value="Chromosome 13"/>
</dbReference>
<feature type="transmembrane region" description="Helical" evidence="7">
    <location>
        <begin position="475"/>
        <end position="501"/>
    </location>
</feature>
<dbReference type="SUPFAM" id="SSF103473">
    <property type="entry name" value="MFS general substrate transporter"/>
    <property type="match status" value="1"/>
</dbReference>
<gene>
    <name evidence="8" type="ORF">D8674_009643</name>
</gene>
<evidence type="ECO:0000256" key="5">
    <source>
        <dbReference type="ARBA" id="ARBA00023136"/>
    </source>
</evidence>
<organism evidence="8 9">
    <name type="scientific">Pyrus ussuriensis x Pyrus communis</name>
    <dbReference type="NCBI Taxonomy" id="2448454"/>
    <lineage>
        <taxon>Eukaryota</taxon>
        <taxon>Viridiplantae</taxon>
        <taxon>Streptophyta</taxon>
        <taxon>Embryophyta</taxon>
        <taxon>Tracheophyta</taxon>
        <taxon>Spermatophyta</taxon>
        <taxon>Magnoliopsida</taxon>
        <taxon>eudicotyledons</taxon>
        <taxon>Gunneridae</taxon>
        <taxon>Pentapetalae</taxon>
        <taxon>rosids</taxon>
        <taxon>fabids</taxon>
        <taxon>Rosales</taxon>
        <taxon>Rosaceae</taxon>
        <taxon>Amygdaloideae</taxon>
        <taxon>Maleae</taxon>
        <taxon>Pyrus</taxon>
    </lineage>
</organism>
<feature type="compositionally biased region" description="Basic and acidic residues" evidence="6">
    <location>
        <begin position="616"/>
        <end position="625"/>
    </location>
</feature>
<accession>A0A5N5FDR3</accession>
<dbReference type="Pfam" id="PF00854">
    <property type="entry name" value="PTR2"/>
    <property type="match status" value="1"/>
</dbReference>
<comment type="caution">
    <text evidence="8">The sequence shown here is derived from an EMBL/GenBank/DDBJ whole genome shotgun (WGS) entry which is preliminary data.</text>
</comment>
<dbReference type="Gene3D" id="1.20.1250.20">
    <property type="entry name" value="MFS general substrate transporter like domains"/>
    <property type="match status" value="1"/>
</dbReference>
<keyword evidence="9" id="KW-1185">Reference proteome</keyword>
<feature type="transmembrane region" description="Helical" evidence="7">
    <location>
        <begin position="122"/>
        <end position="141"/>
    </location>
</feature>
<feature type="transmembrane region" description="Helical" evidence="7">
    <location>
        <begin position="362"/>
        <end position="379"/>
    </location>
</feature>
<feature type="transmembrane region" description="Helical" evidence="7">
    <location>
        <begin position="521"/>
        <end position="542"/>
    </location>
</feature>
<dbReference type="InterPro" id="IPR036259">
    <property type="entry name" value="MFS_trans_sf"/>
</dbReference>
<reference evidence="8 9" key="1">
    <citation type="submission" date="2019-09" db="EMBL/GenBank/DDBJ databases">
        <authorList>
            <person name="Ou C."/>
        </authorList>
    </citation>
    <scope>NUCLEOTIDE SEQUENCE [LARGE SCALE GENOMIC DNA]</scope>
    <source>
        <strain evidence="8">S2</strain>
        <tissue evidence="8">Leaf</tissue>
    </source>
</reference>
<comment type="similarity">
    <text evidence="2">Belongs to the major facilitator superfamily. Proton-dependent oligopeptide transporter (POT/PTR) (TC 2.A.17) family.</text>
</comment>
<proteinExistence type="inferred from homology"/>
<keyword evidence="4 7" id="KW-1133">Transmembrane helix</keyword>
<feature type="transmembrane region" description="Helical" evidence="7">
    <location>
        <begin position="203"/>
        <end position="221"/>
    </location>
</feature>
<name>A0A5N5FDR3_9ROSA</name>
<dbReference type="OrthoDB" id="975446at2759"/>
<evidence type="ECO:0000256" key="2">
    <source>
        <dbReference type="ARBA" id="ARBA00005982"/>
    </source>
</evidence>
<reference evidence="8 9" key="3">
    <citation type="submission" date="2019-11" db="EMBL/GenBank/DDBJ databases">
        <title>A de novo genome assembly of a pear dwarfing rootstock.</title>
        <authorList>
            <person name="Wang F."/>
            <person name="Wang J."/>
            <person name="Li S."/>
            <person name="Zhang Y."/>
            <person name="Fang M."/>
            <person name="Ma L."/>
            <person name="Zhao Y."/>
            <person name="Jiang S."/>
        </authorList>
    </citation>
    <scope>NUCLEOTIDE SEQUENCE [LARGE SCALE GENOMIC DNA]</scope>
    <source>
        <strain evidence="8">S2</strain>
        <tissue evidence="8">Leaf</tissue>
    </source>
</reference>
<feature type="transmembrane region" description="Helical" evidence="7">
    <location>
        <begin position="60"/>
        <end position="80"/>
    </location>
</feature>
<evidence type="ECO:0000256" key="7">
    <source>
        <dbReference type="SAM" id="Phobius"/>
    </source>
</evidence>
<feature type="transmembrane region" description="Helical" evidence="7">
    <location>
        <begin position="432"/>
        <end position="454"/>
    </location>
</feature>
<evidence type="ECO:0000256" key="3">
    <source>
        <dbReference type="ARBA" id="ARBA00022692"/>
    </source>
</evidence>
<evidence type="ECO:0000313" key="9">
    <source>
        <dbReference type="Proteomes" id="UP000327157"/>
    </source>
</evidence>
<feature type="region of interest" description="Disordered" evidence="6">
    <location>
        <begin position="606"/>
        <end position="625"/>
    </location>
</feature>
<dbReference type="EMBL" id="SMOL01000753">
    <property type="protein sequence ID" value="KAB2599372.1"/>
    <property type="molecule type" value="Genomic_DNA"/>
</dbReference>
<keyword evidence="5 7" id="KW-0472">Membrane</keyword>
<evidence type="ECO:0000256" key="4">
    <source>
        <dbReference type="ARBA" id="ARBA00022989"/>
    </source>
</evidence>
<reference evidence="9" key="2">
    <citation type="submission" date="2019-10" db="EMBL/GenBank/DDBJ databases">
        <title>A de novo genome assembly of a pear dwarfing rootstock.</title>
        <authorList>
            <person name="Wang F."/>
            <person name="Wang J."/>
            <person name="Li S."/>
            <person name="Zhang Y."/>
            <person name="Fang M."/>
            <person name="Ma L."/>
            <person name="Zhao Y."/>
            <person name="Jiang S."/>
        </authorList>
    </citation>
    <scope>NUCLEOTIDE SEQUENCE [LARGE SCALE GENOMIC DNA]</scope>
</reference>
<sequence>MGRFSRTLTTLSEGTVRGLIQIGIKWGHYNVFPGKCCHMVRKWLGNHFYFSKATTCIRGLVFSHSFVNHAIVGILITYLTEVWSTEQFEMAAVVTNLQEGITDVMVIVLAHISDTHKSRFKMIVSTNAAYFIGLLLLWICSKFTSAQTSAKVYYGAAILLGLGEAGRSATLEEFLDDQYVSEQKQTPSSDENYLIRLETRRKALWSHPWFLGAFISIFLTTESWTRTFFISATLVGASYLVFFLGYSCYFVRSRIDESNYQSRLKYIEKLAILYPVPQQRGGEICMVTRFASSSPLGGQEEQKKKLWPLIKLKGEKWFLIEVIAMWSTFLAYSLVEATGSTFFFDQMSNLDDKFGSLTVRPIYFKLLGSLSCFLVLFLYELLVPKQWRKATLVRIGLGLGCSVLCCVAAWQVERKRLKLVRNEGLEYDTSKATSMSILWLVPQFFLLGLMKGLAMEGLINFLADRIDNNIDRLRAWYYASHITDFTIGVGKIITAISILVFRRIWFDYSINRSHLEIFYELLTFLSLINVIYYVCISFYLYGNEESQNSGDRENEKITELAELVEGRNADDENEVLDPPAGGADNEDEQTTMEEVLELNDEDEVPLDRMTFTGAQSDREIESQKW</sequence>
<feature type="transmembrane region" description="Helical" evidence="7">
    <location>
        <begin position="317"/>
        <end position="335"/>
    </location>
</feature>
<evidence type="ECO:0000256" key="1">
    <source>
        <dbReference type="ARBA" id="ARBA00004141"/>
    </source>
</evidence>
<evidence type="ECO:0000313" key="8">
    <source>
        <dbReference type="EMBL" id="KAB2599372.1"/>
    </source>
</evidence>
<dbReference type="PANTHER" id="PTHR11654">
    <property type="entry name" value="OLIGOPEPTIDE TRANSPORTER-RELATED"/>
    <property type="match status" value="1"/>
</dbReference>
<dbReference type="GO" id="GO:0016020">
    <property type="term" value="C:membrane"/>
    <property type="evidence" value="ECO:0007669"/>
    <property type="project" value="UniProtKB-SubCell"/>
</dbReference>
<feature type="transmembrane region" description="Helical" evidence="7">
    <location>
        <begin position="227"/>
        <end position="251"/>
    </location>
</feature>
<dbReference type="GO" id="GO:0022857">
    <property type="term" value="F:transmembrane transporter activity"/>
    <property type="evidence" value="ECO:0007669"/>
    <property type="project" value="InterPro"/>
</dbReference>
<comment type="subcellular location">
    <subcellularLocation>
        <location evidence="1">Membrane</location>
        <topology evidence="1">Multi-pass membrane protein</topology>
    </subcellularLocation>
</comment>
<feature type="region of interest" description="Disordered" evidence="6">
    <location>
        <begin position="568"/>
        <end position="592"/>
    </location>
</feature>
<dbReference type="InterPro" id="IPR000109">
    <property type="entry name" value="POT_fam"/>
</dbReference>
<keyword evidence="3 7" id="KW-0812">Transmembrane</keyword>
<feature type="transmembrane region" description="Helical" evidence="7">
    <location>
        <begin position="391"/>
        <end position="412"/>
    </location>
</feature>
<dbReference type="AlphaFoldDB" id="A0A5N5FDR3"/>